<evidence type="ECO:0000313" key="1">
    <source>
        <dbReference type="EMBL" id="SDY27076.1"/>
    </source>
</evidence>
<dbReference type="AlphaFoldDB" id="A0A1H3IGY7"/>
<dbReference type="STRING" id="1528.SAMN04488579_12320"/>
<reference evidence="2" key="1">
    <citation type="submission" date="2016-10" db="EMBL/GenBank/DDBJ databases">
        <authorList>
            <person name="Varghese N."/>
            <person name="Submissions S."/>
        </authorList>
    </citation>
    <scope>NUCLEOTIDE SEQUENCE [LARGE SCALE GENOMIC DNA]</scope>
    <source>
        <strain evidence="2">VPI 5359</strain>
    </source>
</reference>
<gene>
    <name evidence="1" type="ORF">SAMN04488579_12320</name>
</gene>
<proteinExistence type="predicted"/>
<dbReference type="Proteomes" id="UP000199652">
    <property type="component" value="Unassembled WGS sequence"/>
</dbReference>
<accession>A0A1H3IGY7</accession>
<sequence>MYSIAKGDSIVEDGYHLIGFWNFNQIGNLTSFSIDDSRFIEYNDDWYLSLDEVFERKDSLSKEFEGSKKYISNTCKYTVDEENNVLSLITKASDTQYGEDWPIDQVYPTTDTTESTSEYKYGISKGSNSSEDTITLQFIRLYNDETMVEHTIEDDVVLVRIDDLPAFN</sequence>
<dbReference type="EMBL" id="FNOU01000023">
    <property type="protein sequence ID" value="SDY27076.1"/>
    <property type="molecule type" value="Genomic_DNA"/>
</dbReference>
<protein>
    <submittedName>
        <fullName evidence="1">Uncharacterized protein</fullName>
    </submittedName>
</protein>
<organism evidence="1 2">
    <name type="scientific">Eubacterium barkeri</name>
    <name type="common">Clostridium barkeri</name>
    <dbReference type="NCBI Taxonomy" id="1528"/>
    <lineage>
        <taxon>Bacteria</taxon>
        <taxon>Bacillati</taxon>
        <taxon>Bacillota</taxon>
        <taxon>Clostridia</taxon>
        <taxon>Eubacteriales</taxon>
        <taxon>Eubacteriaceae</taxon>
        <taxon>Eubacterium</taxon>
    </lineage>
</organism>
<keyword evidence="2" id="KW-1185">Reference proteome</keyword>
<evidence type="ECO:0000313" key="2">
    <source>
        <dbReference type="Proteomes" id="UP000199652"/>
    </source>
</evidence>
<name>A0A1H3IGY7_EUBBA</name>